<evidence type="ECO:0008006" key="3">
    <source>
        <dbReference type="Google" id="ProtNLM"/>
    </source>
</evidence>
<sequence>EVQEIRRPEGRDKARAAAKNKGSKSSGSSTMNDDALARLMVNEMTVAEVQQHDAFMEPKRREVVIPTNKIKEANESQNVENPSQKYMQIVTDDSFEFWFMGFVRYEKAFHNLR</sequence>
<feature type="region of interest" description="Disordered" evidence="1">
    <location>
        <begin position="1"/>
        <end position="33"/>
    </location>
</feature>
<evidence type="ECO:0000313" key="2">
    <source>
        <dbReference type="EMBL" id="GEZ83878.1"/>
    </source>
</evidence>
<feature type="non-terminal residue" evidence="2">
    <location>
        <position position="1"/>
    </location>
</feature>
<name>A0A699IPR3_TANCI</name>
<feature type="compositionally biased region" description="Basic and acidic residues" evidence="1">
    <location>
        <begin position="1"/>
        <end position="15"/>
    </location>
</feature>
<reference evidence="2" key="1">
    <citation type="journal article" date="2019" name="Sci. Rep.">
        <title>Draft genome of Tanacetum cinerariifolium, the natural source of mosquito coil.</title>
        <authorList>
            <person name="Yamashiro T."/>
            <person name="Shiraishi A."/>
            <person name="Satake H."/>
            <person name="Nakayama K."/>
        </authorList>
    </citation>
    <scope>NUCLEOTIDE SEQUENCE</scope>
</reference>
<dbReference type="Gene3D" id="2.30.29.30">
    <property type="entry name" value="Pleckstrin-homology domain (PH domain)/Phosphotyrosine-binding domain (PTB)"/>
    <property type="match status" value="1"/>
</dbReference>
<dbReference type="InterPro" id="IPR037848">
    <property type="entry name" value="GEM-like"/>
</dbReference>
<protein>
    <recommendedName>
        <fullName evidence="3">GRAM domain-containing protein</fullName>
    </recommendedName>
</protein>
<evidence type="ECO:0000256" key="1">
    <source>
        <dbReference type="SAM" id="MobiDB-lite"/>
    </source>
</evidence>
<dbReference type="EMBL" id="BKCJ010330555">
    <property type="protein sequence ID" value="GEZ83878.1"/>
    <property type="molecule type" value="Genomic_DNA"/>
</dbReference>
<dbReference type="AlphaFoldDB" id="A0A699IPR3"/>
<dbReference type="PANTHER" id="PTHR31969">
    <property type="entry name" value="GEM-LIKE PROTEIN 2"/>
    <property type="match status" value="1"/>
</dbReference>
<dbReference type="InterPro" id="IPR011993">
    <property type="entry name" value="PH-like_dom_sf"/>
</dbReference>
<comment type="caution">
    <text evidence="2">The sequence shown here is derived from an EMBL/GenBank/DDBJ whole genome shotgun (WGS) entry which is preliminary data.</text>
</comment>
<feature type="non-terminal residue" evidence="2">
    <location>
        <position position="113"/>
    </location>
</feature>
<organism evidence="2">
    <name type="scientific">Tanacetum cinerariifolium</name>
    <name type="common">Dalmatian daisy</name>
    <name type="synonym">Chrysanthemum cinerariifolium</name>
    <dbReference type="NCBI Taxonomy" id="118510"/>
    <lineage>
        <taxon>Eukaryota</taxon>
        <taxon>Viridiplantae</taxon>
        <taxon>Streptophyta</taxon>
        <taxon>Embryophyta</taxon>
        <taxon>Tracheophyta</taxon>
        <taxon>Spermatophyta</taxon>
        <taxon>Magnoliopsida</taxon>
        <taxon>eudicotyledons</taxon>
        <taxon>Gunneridae</taxon>
        <taxon>Pentapetalae</taxon>
        <taxon>asterids</taxon>
        <taxon>campanulids</taxon>
        <taxon>Asterales</taxon>
        <taxon>Asteraceae</taxon>
        <taxon>Asteroideae</taxon>
        <taxon>Anthemideae</taxon>
        <taxon>Anthemidinae</taxon>
        <taxon>Tanacetum</taxon>
    </lineage>
</organism>
<accession>A0A699IPR3</accession>
<proteinExistence type="predicted"/>
<gene>
    <name evidence="2" type="ORF">Tci_555851</name>
</gene>